<sequence length="292" mass="30859">MTLVNSVSAPERPGRTEVGIDDDMRKPLVVLGVAVTALIAGGVVTTGAMAQEPPGDLSGFATSGTPPVPTEDQDPEGYAGEAPDAPDVFGESTPPVAPPVRSPKASPSHEPDPPAESPAEHRAPAREQSEQPVITKDLARAAADPIAASRTAVTAESVSASPLSPVQQQILALVNQQRVKAGCGAVTLDRRLIEAANRHAADMAKRAYFDHASPNGQKAGDRVENSGYHWRFYGENIAKGQDSPWAAMVAWMDSPGHRENILDCKLDQMGIGLALGHDKTPYWVQDFATPKK</sequence>
<reference evidence="4 5" key="1">
    <citation type="submission" date="2021-01" db="EMBL/GenBank/DDBJ databases">
        <title>Whole genome shotgun sequence of Actinoplanes palleronii NBRC 14916.</title>
        <authorList>
            <person name="Komaki H."/>
            <person name="Tamura T."/>
        </authorList>
    </citation>
    <scope>NUCLEOTIDE SEQUENCE [LARGE SCALE GENOMIC DNA]</scope>
    <source>
        <strain evidence="4 5">NBRC 14916</strain>
    </source>
</reference>
<feature type="compositionally biased region" description="Basic and acidic residues" evidence="1">
    <location>
        <begin position="107"/>
        <end position="129"/>
    </location>
</feature>
<feature type="transmembrane region" description="Helical" evidence="2">
    <location>
        <begin position="28"/>
        <end position="50"/>
    </location>
</feature>
<protein>
    <recommendedName>
        <fullName evidence="3">SCP domain-containing protein</fullName>
    </recommendedName>
</protein>
<proteinExistence type="predicted"/>
<evidence type="ECO:0000256" key="1">
    <source>
        <dbReference type="SAM" id="MobiDB-lite"/>
    </source>
</evidence>
<evidence type="ECO:0000256" key="2">
    <source>
        <dbReference type="SAM" id="Phobius"/>
    </source>
</evidence>
<dbReference type="InterPro" id="IPR035940">
    <property type="entry name" value="CAP_sf"/>
</dbReference>
<dbReference type="InterPro" id="IPR014044">
    <property type="entry name" value="CAP_dom"/>
</dbReference>
<feature type="region of interest" description="Disordered" evidence="1">
    <location>
        <begin position="1"/>
        <end position="20"/>
    </location>
</feature>
<dbReference type="EMBL" id="BOMS01000058">
    <property type="protein sequence ID" value="GIE68353.1"/>
    <property type="molecule type" value="Genomic_DNA"/>
</dbReference>
<comment type="caution">
    <text evidence="4">The sequence shown here is derived from an EMBL/GenBank/DDBJ whole genome shotgun (WGS) entry which is preliminary data.</text>
</comment>
<dbReference type="PANTHER" id="PTHR31157:SF1">
    <property type="entry name" value="SCP DOMAIN-CONTAINING PROTEIN"/>
    <property type="match status" value="1"/>
</dbReference>
<dbReference type="CDD" id="cd05379">
    <property type="entry name" value="CAP_bacterial"/>
    <property type="match status" value="1"/>
</dbReference>
<accession>A0ABQ4BCD6</accession>
<organism evidence="4 5">
    <name type="scientific">Actinoplanes palleronii</name>
    <dbReference type="NCBI Taxonomy" id="113570"/>
    <lineage>
        <taxon>Bacteria</taxon>
        <taxon>Bacillati</taxon>
        <taxon>Actinomycetota</taxon>
        <taxon>Actinomycetes</taxon>
        <taxon>Micromonosporales</taxon>
        <taxon>Micromonosporaceae</taxon>
        <taxon>Actinoplanes</taxon>
    </lineage>
</organism>
<dbReference type="Proteomes" id="UP000624709">
    <property type="component" value="Unassembled WGS sequence"/>
</dbReference>
<feature type="domain" description="SCP" evidence="3">
    <location>
        <begin position="171"/>
        <end position="287"/>
    </location>
</feature>
<feature type="region of interest" description="Disordered" evidence="1">
    <location>
        <begin position="50"/>
        <end position="131"/>
    </location>
</feature>
<evidence type="ECO:0000313" key="5">
    <source>
        <dbReference type="Proteomes" id="UP000624709"/>
    </source>
</evidence>
<evidence type="ECO:0000259" key="3">
    <source>
        <dbReference type="Pfam" id="PF00188"/>
    </source>
</evidence>
<dbReference type="Gene3D" id="3.40.33.10">
    <property type="entry name" value="CAP"/>
    <property type="match status" value="1"/>
</dbReference>
<keyword evidence="2" id="KW-0812">Transmembrane</keyword>
<keyword evidence="2" id="KW-1133">Transmembrane helix</keyword>
<keyword evidence="2" id="KW-0472">Membrane</keyword>
<dbReference type="SUPFAM" id="SSF55797">
    <property type="entry name" value="PR-1-like"/>
    <property type="match status" value="1"/>
</dbReference>
<dbReference type="PANTHER" id="PTHR31157">
    <property type="entry name" value="SCP DOMAIN-CONTAINING PROTEIN"/>
    <property type="match status" value="1"/>
</dbReference>
<keyword evidence="5" id="KW-1185">Reference proteome</keyword>
<evidence type="ECO:0000313" key="4">
    <source>
        <dbReference type="EMBL" id="GIE68353.1"/>
    </source>
</evidence>
<name>A0ABQ4BCD6_9ACTN</name>
<dbReference type="Pfam" id="PF00188">
    <property type="entry name" value="CAP"/>
    <property type="match status" value="1"/>
</dbReference>
<gene>
    <name evidence="4" type="ORF">Apa02nite_044610</name>
</gene>